<keyword evidence="4 6" id="KW-1133">Transmembrane helix</keyword>
<dbReference type="PANTHER" id="PTHR33406">
    <property type="entry name" value="MEMBRANE PROTEIN MJ1562-RELATED"/>
    <property type="match status" value="1"/>
</dbReference>
<feature type="transmembrane region" description="Helical" evidence="6">
    <location>
        <begin position="374"/>
        <end position="394"/>
    </location>
</feature>
<evidence type="ECO:0000256" key="2">
    <source>
        <dbReference type="ARBA" id="ARBA00022475"/>
    </source>
</evidence>
<dbReference type="Proteomes" id="UP000444316">
    <property type="component" value="Unassembled WGS sequence"/>
</dbReference>
<sequence length="792" mass="87367">MLTTIIARLETALFGYRRLFLLLLAGMTLLMGVFAMRLQLSAGFEKQMPKGHEYIQTFEQYRAQLFGANRLTIAVHARKGNVWNSAVLTQLLKVTDAVTYLPGVQRTSVTSLWTPNVFFTEITEDGFRAEPVAGGDIVPEKLNPEVIGQMRQRATAGGHIGTLVARDQTSALITAELSDTDPRTGQQLDYIAFNRMLEEKVRRAFENPEVEIEIIGFAKQIGDIADRSDEVMKFFVIAFVLTGLSVYWYCRSIRLTLLPLVCSLTSLVWQFGTLHWLGFGLDPLAILVPFLVFAIGVSHGIQQINFIMREVANGADSATAARHSFTGLLIPGSLALITALVSFITLILIPIPMIRELAITAAIGMAYKILTNLMMLPVAASFFHFTPAYARAALDRREKHNGWLQAIARIARPRNALIVTMAGCAVFAVAFWQSQGRHIGSLQPGAPELRVESRYNRDAAAIVERFDVGLDWLTVVFEAHPQVHGEVCSRVDQMLYIDEFAWYMRGVPGVVSVDALAGQLKLYNAGLNEGNPKLTTVTRDPRGLGSQFAGVNNRIAGLSSGDCRVQGVNLYLPDHRATTIKSVIEAVKEFSRTNHLDGVSLRLASGNAGVQAATNEVLEHAETPMMLYVYFAILALVFLVYRDWRAMIACCLPLTVATWIGYWFMKELEIGLTVATLPVMVLAVGIGVDYAFYIYNRLQVHLAQGSAFTRALEQALAETGLATVFTAITLSVGVATWTFSSLKFQADMGALLTFMFLVNMVMAITLLPAFAAVLEWLIPRKGPVYMPAILQH</sequence>
<gene>
    <name evidence="8" type="ORF">GTP23_06745</name>
</gene>
<dbReference type="PROSITE" id="PS50156">
    <property type="entry name" value="SSD"/>
    <property type="match status" value="2"/>
</dbReference>
<feature type="domain" description="SSD" evidence="7">
    <location>
        <begin position="656"/>
        <end position="773"/>
    </location>
</feature>
<feature type="transmembrane region" description="Helical" evidence="6">
    <location>
        <begin position="716"/>
        <end position="739"/>
    </location>
</feature>
<dbReference type="SUPFAM" id="SSF82866">
    <property type="entry name" value="Multidrug efflux transporter AcrB transmembrane domain"/>
    <property type="match status" value="2"/>
</dbReference>
<feature type="transmembrane region" description="Helical" evidence="6">
    <location>
        <begin position="646"/>
        <end position="664"/>
    </location>
</feature>
<comment type="subcellular location">
    <subcellularLocation>
        <location evidence="1">Cell membrane</location>
        <topology evidence="1">Multi-pass membrane protein</topology>
    </subcellularLocation>
</comment>
<feature type="transmembrane region" description="Helical" evidence="6">
    <location>
        <begin position="670"/>
        <end position="695"/>
    </location>
</feature>
<feature type="domain" description="SSD" evidence="7">
    <location>
        <begin position="255"/>
        <end position="382"/>
    </location>
</feature>
<feature type="transmembrane region" description="Helical" evidence="6">
    <location>
        <begin position="415"/>
        <end position="432"/>
    </location>
</feature>
<dbReference type="RefSeq" id="WP_161034370.1">
    <property type="nucleotide sequence ID" value="NZ_WWCL01000001.1"/>
</dbReference>
<feature type="transmembrane region" description="Helical" evidence="6">
    <location>
        <begin position="328"/>
        <end position="354"/>
    </location>
</feature>
<keyword evidence="9" id="KW-1185">Reference proteome</keyword>
<dbReference type="InterPro" id="IPR004869">
    <property type="entry name" value="MMPL_dom"/>
</dbReference>
<dbReference type="InterPro" id="IPR000731">
    <property type="entry name" value="SSD"/>
</dbReference>
<evidence type="ECO:0000313" key="8">
    <source>
        <dbReference type="EMBL" id="MYN44770.1"/>
    </source>
</evidence>
<protein>
    <submittedName>
        <fullName evidence="8">MMPL family transporter</fullName>
    </submittedName>
</protein>
<dbReference type="Gene3D" id="1.20.1640.10">
    <property type="entry name" value="Multidrug efflux transporter AcrB transmembrane domain"/>
    <property type="match status" value="2"/>
</dbReference>
<keyword evidence="2" id="KW-1003">Cell membrane</keyword>
<comment type="caution">
    <text evidence="8">The sequence shown here is derived from an EMBL/GenBank/DDBJ whole genome shotgun (WGS) entry which is preliminary data.</text>
</comment>
<dbReference type="AlphaFoldDB" id="A0A845HUP2"/>
<evidence type="ECO:0000256" key="3">
    <source>
        <dbReference type="ARBA" id="ARBA00022692"/>
    </source>
</evidence>
<dbReference type="PANTHER" id="PTHR33406:SF10">
    <property type="entry name" value="SSD DOMAIN-CONTAINING PROTEIN"/>
    <property type="match status" value="1"/>
</dbReference>
<feature type="transmembrane region" description="Helical" evidence="6">
    <location>
        <begin position="257"/>
        <end position="278"/>
    </location>
</feature>
<name>A0A845HUP2_9BURK</name>
<dbReference type="EMBL" id="WWCL01000001">
    <property type="protein sequence ID" value="MYN44770.1"/>
    <property type="molecule type" value="Genomic_DNA"/>
</dbReference>
<feature type="transmembrane region" description="Helical" evidence="6">
    <location>
        <begin position="231"/>
        <end position="250"/>
    </location>
</feature>
<keyword evidence="5 6" id="KW-0472">Membrane</keyword>
<dbReference type="InterPro" id="IPR050545">
    <property type="entry name" value="Mycobact_MmpL"/>
</dbReference>
<reference evidence="8" key="1">
    <citation type="submission" date="2019-12" db="EMBL/GenBank/DDBJ databases">
        <title>Novel species isolated from a subtropical stream in China.</title>
        <authorList>
            <person name="Lu H."/>
        </authorList>
    </citation>
    <scope>NUCLEOTIDE SEQUENCE [LARGE SCALE GENOMIC DNA]</scope>
    <source>
        <strain evidence="8">FT93W</strain>
    </source>
</reference>
<evidence type="ECO:0000313" key="9">
    <source>
        <dbReference type="Proteomes" id="UP000444316"/>
    </source>
</evidence>
<accession>A0A845HUP2</accession>
<dbReference type="GO" id="GO:0005886">
    <property type="term" value="C:plasma membrane"/>
    <property type="evidence" value="ECO:0007669"/>
    <property type="project" value="UniProtKB-SubCell"/>
</dbReference>
<keyword evidence="3 6" id="KW-0812">Transmembrane</keyword>
<proteinExistence type="predicted"/>
<organism evidence="8 9">
    <name type="scientific">Duganella fentianensis</name>
    <dbReference type="NCBI Taxonomy" id="2692177"/>
    <lineage>
        <taxon>Bacteria</taxon>
        <taxon>Pseudomonadati</taxon>
        <taxon>Pseudomonadota</taxon>
        <taxon>Betaproteobacteria</taxon>
        <taxon>Burkholderiales</taxon>
        <taxon>Oxalobacteraceae</taxon>
        <taxon>Telluria group</taxon>
        <taxon>Duganella</taxon>
    </lineage>
</organism>
<evidence type="ECO:0000259" key="7">
    <source>
        <dbReference type="PROSITE" id="PS50156"/>
    </source>
</evidence>
<evidence type="ECO:0000256" key="4">
    <source>
        <dbReference type="ARBA" id="ARBA00022989"/>
    </source>
</evidence>
<evidence type="ECO:0000256" key="1">
    <source>
        <dbReference type="ARBA" id="ARBA00004651"/>
    </source>
</evidence>
<feature type="transmembrane region" description="Helical" evidence="6">
    <location>
        <begin position="751"/>
        <end position="778"/>
    </location>
</feature>
<evidence type="ECO:0000256" key="5">
    <source>
        <dbReference type="ARBA" id="ARBA00023136"/>
    </source>
</evidence>
<dbReference type="Pfam" id="PF03176">
    <property type="entry name" value="MMPL"/>
    <property type="match status" value="2"/>
</dbReference>
<feature type="transmembrane region" description="Helical" evidence="6">
    <location>
        <begin position="625"/>
        <end position="641"/>
    </location>
</feature>
<feature type="transmembrane region" description="Helical" evidence="6">
    <location>
        <begin position="284"/>
        <end position="307"/>
    </location>
</feature>
<evidence type="ECO:0000256" key="6">
    <source>
        <dbReference type="SAM" id="Phobius"/>
    </source>
</evidence>